<dbReference type="KEGG" id="aacx:DEACI_1016"/>
<accession>A0A8S0VW31</accession>
<keyword evidence="4" id="KW-1185">Reference proteome</keyword>
<sequence length="119" mass="13647">MFRLSRGSLFAPNDGTGASSPADDEEGRTMLEIKALENKIRQAWDNFSFAKPEYIEIAVLELKLAEAEHCLLNRKLKMMRGEPMSELKIHILFPWLKQYIKGKDEDTHPSPHLLTSSYL</sequence>
<name>A0A8S0VW31_9FIRM</name>
<evidence type="ECO:0000313" key="4">
    <source>
        <dbReference type="Proteomes" id="UP001071230"/>
    </source>
</evidence>
<reference evidence="3" key="1">
    <citation type="submission" date="2014-11" db="EMBL/GenBank/DDBJ databases">
        <authorList>
            <person name="Hornung B.V."/>
        </authorList>
    </citation>
    <scope>NUCLEOTIDE SEQUENCE</scope>
    <source>
        <strain evidence="3">INE</strain>
    </source>
</reference>
<dbReference type="AlphaFoldDB" id="A0A8S0VW31"/>
<evidence type="ECO:0000313" key="3">
    <source>
        <dbReference type="EMBL" id="CEJ07885.1"/>
    </source>
</evidence>
<evidence type="ECO:0000256" key="1">
    <source>
        <dbReference type="SAM" id="MobiDB-lite"/>
    </source>
</evidence>
<dbReference type="RefSeq" id="WP_240984049.1">
    <property type="nucleotide sequence ID" value="NZ_CDGJ01000068.1"/>
</dbReference>
<feature type="region of interest" description="Disordered" evidence="1">
    <location>
        <begin position="1"/>
        <end position="26"/>
    </location>
</feature>
<gene>
    <name evidence="2" type="ORF">DEACI_1016</name>
    <name evidence="3" type="ORF">DEACI_2353</name>
</gene>
<protein>
    <submittedName>
        <fullName evidence="2">Uncharacterized protein</fullName>
    </submittedName>
</protein>
<reference evidence="2" key="2">
    <citation type="submission" date="2020-01" db="EMBL/GenBank/DDBJ databases">
        <authorList>
            <person name="Hornung B."/>
        </authorList>
    </citation>
    <scope>NUCLEOTIDE SEQUENCE</scope>
    <source>
        <strain evidence="2">PacBioINE</strain>
    </source>
</reference>
<dbReference type="EMBL" id="CDGJ01000068">
    <property type="protein sequence ID" value="CEJ07885.1"/>
    <property type="molecule type" value="Genomic_DNA"/>
</dbReference>
<dbReference type="EMBL" id="LR746496">
    <property type="protein sequence ID" value="CAA7600363.1"/>
    <property type="molecule type" value="Genomic_DNA"/>
</dbReference>
<organism evidence="2">
    <name type="scientific">Acididesulfobacillus acetoxydans</name>
    <dbReference type="NCBI Taxonomy" id="1561005"/>
    <lineage>
        <taxon>Bacteria</taxon>
        <taxon>Bacillati</taxon>
        <taxon>Bacillota</taxon>
        <taxon>Clostridia</taxon>
        <taxon>Eubacteriales</taxon>
        <taxon>Peptococcaceae</taxon>
        <taxon>Acididesulfobacillus</taxon>
    </lineage>
</organism>
<dbReference type="Proteomes" id="UP001071230">
    <property type="component" value="Unassembled WGS sequence"/>
</dbReference>
<proteinExistence type="predicted"/>
<evidence type="ECO:0000313" key="2">
    <source>
        <dbReference type="EMBL" id="CAA7600363.1"/>
    </source>
</evidence>
<dbReference type="Proteomes" id="UP000836597">
    <property type="component" value="Chromosome"/>
</dbReference>